<dbReference type="PANTHER" id="PTHR19443">
    <property type="entry name" value="HEXOKINASE"/>
    <property type="match status" value="1"/>
</dbReference>
<reference evidence="12 13" key="1">
    <citation type="submission" date="2014-04" db="EMBL/GenBank/DDBJ databases">
        <authorList>
            <consortium name="DOE Joint Genome Institute"/>
            <person name="Kuo A."/>
            <person name="Martino E."/>
            <person name="Perotto S."/>
            <person name="Kohler A."/>
            <person name="Nagy L.G."/>
            <person name="Floudas D."/>
            <person name="Copeland A."/>
            <person name="Barry K.W."/>
            <person name="Cichocki N."/>
            <person name="Veneault-Fourrey C."/>
            <person name="LaButti K."/>
            <person name="Lindquist E.A."/>
            <person name="Lipzen A."/>
            <person name="Lundell T."/>
            <person name="Morin E."/>
            <person name="Murat C."/>
            <person name="Sun H."/>
            <person name="Tunlid A."/>
            <person name="Henrissat B."/>
            <person name="Grigoriev I.V."/>
            <person name="Hibbett D.S."/>
            <person name="Martin F."/>
            <person name="Nordberg H.P."/>
            <person name="Cantor M.N."/>
            <person name="Hua S.X."/>
        </authorList>
    </citation>
    <scope>NUCLEOTIDE SEQUENCE [LARGE SCALE GENOMIC DNA]</scope>
    <source>
        <strain evidence="12 13">Zn</strain>
    </source>
</reference>
<gene>
    <name evidence="12" type="ORF">OIDMADRAFT_139027</name>
</gene>
<dbReference type="GO" id="GO:0006006">
    <property type="term" value="P:glucose metabolic process"/>
    <property type="evidence" value="ECO:0007669"/>
    <property type="project" value="TreeGrafter"/>
</dbReference>
<keyword evidence="6 8" id="KW-0067">ATP-binding</keyword>
<keyword evidence="3 8" id="KW-0808">Transferase</keyword>
<dbReference type="EC" id="2.7.1.-" evidence="8"/>
<dbReference type="GO" id="GO:0005524">
    <property type="term" value="F:ATP binding"/>
    <property type="evidence" value="ECO:0007669"/>
    <property type="project" value="UniProtKB-UniRule"/>
</dbReference>
<dbReference type="InterPro" id="IPR043129">
    <property type="entry name" value="ATPase_NBD"/>
</dbReference>
<dbReference type="GO" id="GO:0001678">
    <property type="term" value="P:intracellular glucose homeostasis"/>
    <property type="evidence" value="ECO:0007669"/>
    <property type="project" value="InterPro"/>
</dbReference>
<dbReference type="GO" id="GO:0006096">
    <property type="term" value="P:glycolytic process"/>
    <property type="evidence" value="ECO:0007669"/>
    <property type="project" value="UniProtKB-UniPathway"/>
</dbReference>
<evidence type="ECO:0000256" key="5">
    <source>
        <dbReference type="ARBA" id="ARBA00022777"/>
    </source>
</evidence>
<evidence type="ECO:0000259" key="11">
    <source>
        <dbReference type="Pfam" id="PF03727"/>
    </source>
</evidence>
<dbReference type="Gene3D" id="3.40.367.20">
    <property type="match status" value="1"/>
</dbReference>
<dbReference type="UniPathway" id="UPA00109">
    <property type="reaction ID" value="UER00180"/>
</dbReference>
<comment type="pathway">
    <text evidence="1">Carbohydrate degradation; glycolysis; D-glyceraldehyde 3-phosphate and glycerone phosphate from D-glucose: step 1/4.</text>
</comment>
<evidence type="ECO:0000256" key="4">
    <source>
        <dbReference type="ARBA" id="ARBA00022741"/>
    </source>
</evidence>
<evidence type="ECO:0000256" key="2">
    <source>
        <dbReference type="ARBA" id="ARBA00009225"/>
    </source>
</evidence>
<dbReference type="InterPro" id="IPR001312">
    <property type="entry name" value="Hexokinase"/>
</dbReference>
<dbReference type="InterPro" id="IPR022673">
    <property type="entry name" value="Hexokinase_C"/>
</dbReference>
<evidence type="ECO:0000259" key="10">
    <source>
        <dbReference type="Pfam" id="PF00349"/>
    </source>
</evidence>
<proteinExistence type="inferred from homology"/>
<dbReference type="Gene3D" id="1.10.287.1250">
    <property type="match status" value="1"/>
</dbReference>
<comment type="similarity">
    <text evidence="2 8">Belongs to the hexokinase family.</text>
</comment>
<reference evidence="13" key="2">
    <citation type="submission" date="2015-01" db="EMBL/GenBank/DDBJ databases">
        <title>Evolutionary Origins and Diversification of the Mycorrhizal Mutualists.</title>
        <authorList>
            <consortium name="DOE Joint Genome Institute"/>
            <consortium name="Mycorrhizal Genomics Consortium"/>
            <person name="Kohler A."/>
            <person name="Kuo A."/>
            <person name="Nagy L.G."/>
            <person name="Floudas D."/>
            <person name="Copeland A."/>
            <person name="Barry K.W."/>
            <person name="Cichocki N."/>
            <person name="Veneault-Fourrey C."/>
            <person name="LaButti K."/>
            <person name="Lindquist E.A."/>
            <person name="Lipzen A."/>
            <person name="Lundell T."/>
            <person name="Morin E."/>
            <person name="Murat C."/>
            <person name="Riley R."/>
            <person name="Ohm R."/>
            <person name="Sun H."/>
            <person name="Tunlid A."/>
            <person name="Henrissat B."/>
            <person name="Grigoriev I.V."/>
            <person name="Hibbett D.S."/>
            <person name="Martin F."/>
        </authorList>
    </citation>
    <scope>NUCLEOTIDE SEQUENCE [LARGE SCALE GENOMIC DNA]</scope>
    <source>
        <strain evidence="13">Zn</strain>
    </source>
</reference>
<dbReference type="Pfam" id="PF03727">
    <property type="entry name" value="Hexokinase_2"/>
    <property type="match status" value="1"/>
</dbReference>
<dbReference type="Proteomes" id="UP000054321">
    <property type="component" value="Unassembled WGS sequence"/>
</dbReference>
<dbReference type="InterPro" id="IPR022672">
    <property type="entry name" value="Hexokinase_N"/>
</dbReference>
<keyword evidence="7 8" id="KW-0324">Glycolysis</keyword>
<evidence type="ECO:0000256" key="9">
    <source>
        <dbReference type="SAM" id="MobiDB-lite"/>
    </source>
</evidence>
<dbReference type="PROSITE" id="PS51748">
    <property type="entry name" value="HEXOKINASE_2"/>
    <property type="match status" value="1"/>
</dbReference>
<dbReference type="OrthoDB" id="419537at2759"/>
<dbReference type="PANTHER" id="PTHR19443:SF30">
    <property type="entry name" value="GLUCOKINASE-1-RELATED"/>
    <property type="match status" value="1"/>
</dbReference>
<dbReference type="Gene3D" id="3.30.420.40">
    <property type="match status" value="1"/>
</dbReference>
<dbReference type="SUPFAM" id="SSF53067">
    <property type="entry name" value="Actin-like ATPase domain"/>
    <property type="match status" value="2"/>
</dbReference>
<dbReference type="PRINTS" id="PR00475">
    <property type="entry name" value="HEXOKINASE"/>
</dbReference>
<dbReference type="GO" id="GO:0004340">
    <property type="term" value="F:glucokinase activity"/>
    <property type="evidence" value="ECO:0007669"/>
    <property type="project" value="TreeGrafter"/>
</dbReference>
<keyword evidence="13" id="KW-1185">Reference proteome</keyword>
<accession>A0A0C3G989</accession>
<dbReference type="AlphaFoldDB" id="A0A0C3G989"/>
<protein>
    <recommendedName>
        <fullName evidence="8">Phosphotransferase</fullName>
        <ecNumber evidence="8">2.7.1.-</ecNumber>
    </recommendedName>
</protein>
<evidence type="ECO:0000256" key="3">
    <source>
        <dbReference type="ARBA" id="ARBA00022679"/>
    </source>
</evidence>
<dbReference type="EMBL" id="KN832906">
    <property type="protein sequence ID" value="KIM92780.1"/>
    <property type="molecule type" value="Genomic_DNA"/>
</dbReference>
<keyword evidence="4 8" id="KW-0547">Nucleotide-binding</keyword>
<dbReference type="GO" id="GO:0005536">
    <property type="term" value="F:D-glucose binding"/>
    <property type="evidence" value="ECO:0007669"/>
    <property type="project" value="InterPro"/>
</dbReference>
<feature type="domain" description="Hexokinase N-terminal" evidence="10">
    <location>
        <begin position="8"/>
        <end position="215"/>
    </location>
</feature>
<evidence type="ECO:0000313" key="12">
    <source>
        <dbReference type="EMBL" id="KIM92780.1"/>
    </source>
</evidence>
<dbReference type="FunCoup" id="A0A0C3G989">
    <property type="interactions" value="1079"/>
</dbReference>
<keyword evidence="5 8" id="KW-0418">Kinase</keyword>
<organism evidence="12 13">
    <name type="scientific">Oidiodendron maius (strain Zn)</name>
    <dbReference type="NCBI Taxonomy" id="913774"/>
    <lineage>
        <taxon>Eukaryota</taxon>
        <taxon>Fungi</taxon>
        <taxon>Dikarya</taxon>
        <taxon>Ascomycota</taxon>
        <taxon>Pezizomycotina</taxon>
        <taxon>Leotiomycetes</taxon>
        <taxon>Leotiomycetes incertae sedis</taxon>
        <taxon>Myxotrichaceae</taxon>
        <taxon>Oidiodendron</taxon>
    </lineage>
</organism>
<evidence type="ECO:0000256" key="8">
    <source>
        <dbReference type="RuleBase" id="RU362007"/>
    </source>
</evidence>
<dbReference type="HOGENOM" id="CLU_014393_5_0_1"/>
<dbReference type="GO" id="GO:0005829">
    <property type="term" value="C:cytosol"/>
    <property type="evidence" value="ECO:0007669"/>
    <property type="project" value="TreeGrafter"/>
</dbReference>
<dbReference type="FunFam" id="3.30.420.40:FF:000034">
    <property type="entry name" value="Phosphotransferase"/>
    <property type="match status" value="1"/>
</dbReference>
<dbReference type="InParanoid" id="A0A0C3G989"/>
<feature type="region of interest" description="Disordered" evidence="9">
    <location>
        <begin position="407"/>
        <end position="437"/>
    </location>
</feature>
<evidence type="ECO:0000256" key="6">
    <source>
        <dbReference type="ARBA" id="ARBA00022840"/>
    </source>
</evidence>
<evidence type="ECO:0000313" key="13">
    <source>
        <dbReference type="Proteomes" id="UP000054321"/>
    </source>
</evidence>
<sequence>MSPVEWASRVAKEFEYNQQDVRQATRHFIKQMEEGLERDGATMNQIPSYVTAVPDGTETGLYLAVDLGGTNLRICSVNLHGDSTFSITQSKVAIPVSIITARYFSELFAYIAEQINIFLQHHHENLLQKYQDSKDSSPGHIQKRLLLGLTFSFTFEQQALNRGTLLRWTKGFNIPDAVGQDISAVFQTEIDKLNLPVLVVALVNDTVGALLARSYTSPGRTKTLLGAIFGTGTNGAYVEKMHNITKLIRSGKFAEGEMVINTEWGAFDDELLVLPTTPYDLAVDTESVHPGIQMYEKRISGMYLGEILRHTILALVSTTTSIDVPLDSKLNQQFAIDSSFLSMAAADDSTDLSMLRKQLNVSFNINASRELAEAVKILAVAIGDRAARLAGVAIAAIVLKSGRLSVSGCDEPSKPGGTPQPRNENHAGKPISTSLGRSHEKIDGQDIIDIGVDGSLFEFYPGFEDGIRSTLKDIDGIGYEGAKRIRFGLARDGSGVGAALVARMAEQESKLAGSTL</sequence>
<dbReference type="GO" id="GO:0005739">
    <property type="term" value="C:mitochondrion"/>
    <property type="evidence" value="ECO:0007669"/>
    <property type="project" value="TreeGrafter"/>
</dbReference>
<dbReference type="STRING" id="913774.A0A0C3G989"/>
<feature type="domain" description="Hexokinase C-terminal" evidence="11">
    <location>
        <begin position="225"/>
        <end position="503"/>
    </location>
</feature>
<evidence type="ECO:0000256" key="7">
    <source>
        <dbReference type="ARBA" id="ARBA00023152"/>
    </source>
</evidence>
<dbReference type="GO" id="GO:0008865">
    <property type="term" value="F:fructokinase activity"/>
    <property type="evidence" value="ECO:0007669"/>
    <property type="project" value="TreeGrafter"/>
</dbReference>
<evidence type="ECO:0000256" key="1">
    <source>
        <dbReference type="ARBA" id="ARBA00004888"/>
    </source>
</evidence>
<dbReference type="Pfam" id="PF00349">
    <property type="entry name" value="Hexokinase_1"/>
    <property type="match status" value="1"/>
</dbReference>
<name>A0A0C3G989_OIDMZ</name>